<organism evidence="2 3">
    <name type="scientific">Rhynchophorus ferrugineus</name>
    <name type="common">Red palm weevil</name>
    <name type="synonym">Curculio ferrugineus</name>
    <dbReference type="NCBI Taxonomy" id="354439"/>
    <lineage>
        <taxon>Eukaryota</taxon>
        <taxon>Metazoa</taxon>
        <taxon>Ecdysozoa</taxon>
        <taxon>Arthropoda</taxon>
        <taxon>Hexapoda</taxon>
        <taxon>Insecta</taxon>
        <taxon>Pterygota</taxon>
        <taxon>Neoptera</taxon>
        <taxon>Endopterygota</taxon>
        <taxon>Coleoptera</taxon>
        <taxon>Polyphaga</taxon>
        <taxon>Cucujiformia</taxon>
        <taxon>Curculionidae</taxon>
        <taxon>Dryophthorinae</taxon>
        <taxon>Rhynchophorus</taxon>
    </lineage>
</organism>
<gene>
    <name evidence="2" type="ORF">GWI33_018337</name>
</gene>
<reference evidence="2" key="1">
    <citation type="submission" date="2020-08" db="EMBL/GenBank/DDBJ databases">
        <title>Genome sequencing and assembly of the red palm weevil Rhynchophorus ferrugineus.</title>
        <authorList>
            <person name="Dias G.B."/>
            <person name="Bergman C.M."/>
            <person name="Manee M."/>
        </authorList>
    </citation>
    <scope>NUCLEOTIDE SEQUENCE</scope>
    <source>
        <strain evidence="2">AA-2017</strain>
        <tissue evidence="2">Whole larva</tissue>
    </source>
</reference>
<comment type="caution">
    <text evidence="2">The sequence shown here is derived from an EMBL/GenBank/DDBJ whole genome shotgun (WGS) entry which is preliminary data.</text>
</comment>
<dbReference type="Proteomes" id="UP000625711">
    <property type="component" value="Unassembled WGS sequence"/>
</dbReference>
<evidence type="ECO:0000256" key="1">
    <source>
        <dbReference type="SAM" id="MobiDB-lite"/>
    </source>
</evidence>
<protein>
    <submittedName>
        <fullName evidence="2">Uncharacterized protein</fullName>
    </submittedName>
</protein>
<evidence type="ECO:0000313" key="2">
    <source>
        <dbReference type="EMBL" id="KAF7268589.1"/>
    </source>
</evidence>
<feature type="region of interest" description="Disordered" evidence="1">
    <location>
        <begin position="1"/>
        <end position="26"/>
    </location>
</feature>
<dbReference type="EMBL" id="JAACXV010014319">
    <property type="protein sequence ID" value="KAF7268589.1"/>
    <property type="molecule type" value="Genomic_DNA"/>
</dbReference>
<dbReference type="AlphaFoldDB" id="A0A834M897"/>
<sequence>MKNVGYEGPSRGSRQRQRPRAPSADGPRGLCFLLLFCSQPGPAENDGTRFGCVRATRGAAIVRQSRKEYLTIQCRVKITRLKKTHLLLGASPSIFEGRAGKDGWMAEL</sequence>
<keyword evidence="3" id="KW-1185">Reference proteome</keyword>
<name>A0A834M897_RHYFE</name>
<proteinExistence type="predicted"/>
<accession>A0A834M897</accession>
<evidence type="ECO:0000313" key="3">
    <source>
        <dbReference type="Proteomes" id="UP000625711"/>
    </source>
</evidence>